<sequence length="196" mass="21313">MAVYSTLFTAADTEIVACFPDARRRLATPVTRSGSNPFTGEATEYTTWDPGAPEGTAPTTLAGPQGRPAVDPVEPADTDYAKYLEANAPPFVRTFPHVALKSVDPGDIAEALGVEDPPEWFFDCPDDEGCVVGLPRQALRRISTMGEDERREFAAEWATQSSWLSDPGDCDHVLRLIQRLAHGVGDDAHLFSHMLP</sequence>
<evidence type="ECO:0000256" key="1">
    <source>
        <dbReference type="SAM" id="MobiDB-lite"/>
    </source>
</evidence>
<organism evidence="2 3">
    <name type="scientific">Pseudobythopirellula maris</name>
    <dbReference type="NCBI Taxonomy" id="2527991"/>
    <lineage>
        <taxon>Bacteria</taxon>
        <taxon>Pseudomonadati</taxon>
        <taxon>Planctomycetota</taxon>
        <taxon>Planctomycetia</taxon>
        <taxon>Pirellulales</taxon>
        <taxon>Lacipirellulaceae</taxon>
        <taxon>Pseudobythopirellula</taxon>
    </lineage>
</organism>
<feature type="region of interest" description="Disordered" evidence="1">
    <location>
        <begin position="30"/>
        <end position="67"/>
    </location>
</feature>
<name>A0A5C5ZSH6_9BACT</name>
<dbReference type="AlphaFoldDB" id="A0A5C5ZSH6"/>
<dbReference type="RefSeq" id="WP_146396743.1">
    <property type="nucleotide sequence ID" value="NZ_SJPQ01000001.1"/>
</dbReference>
<keyword evidence="3" id="KW-1185">Reference proteome</keyword>
<comment type="caution">
    <text evidence="2">The sequence shown here is derived from an EMBL/GenBank/DDBJ whole genome shotgun (WGS) entry which is preliminary data.</text>
</comment>
<evidence type="ECO:0000313" key="2">
    <source>
        <dbReference type="EMBL" id="TWT90186.1"/>
    </source>
</evidence>
<evidence type="ECO:0000313" key="3">
    <source>
        <dbReference type="Proteomes" id="UP000315440"/>
    </source>
</evidence>
<reference evidence="2 3" key="1">
    <citation type="submission" date="2019-02" db="EMBL/GenBank/DDBJ databases">
        <title>Deep-cultivation of Planctomycetes and their phenomic and genomic characterization uncovers novel biology.</title>
        <authorList>
            <person name="Wiegand S."/>
            <person name="Jogler M."/>
            <person name="Boedeker C."/>
            <person name="Pinto D."/>
            <person name="Vollmers J."/>
            <person name="Rivas-Marin E."/>
            <person name="Kohn T."/>
            <person name="Peeters S.H."/>
            <person name="Heuer A."/>
            <person name="Rast P."/>
            <person name="Oberbeckmann S."/>
            <person name="Bunk B."/>
            <person name="Jeske O."/>
            <person name="Meyerdierks A."/>
            <person name="Storesund J.E."/>
            <person name="Kallscheuer N."/>
            <person name="Luecker S."/>
            <person name="Lage O.M."/>
            <person name="Pohl T."/>
            <person name="Merkel B.J."/>
            <person name="Hornburger P."/>
            <person name="Mueller R.-W."/>
            <person name="Bruemmer F."/>
            <person name="Labrenz M."/>
            <person name="Spormann A.M."/>
            <person name="Op Den Camp H."/>
            <person name="Overmann J."/>
            <person name="Amann R."/>
            <person name="Jetten M.S.M."/>
            <person name="Mascher T."/>
            <person name="Medema M.H."/>
            <person name="Devos D.P."/>
            <person name="Kaster A.-K."/>
            <person name="Ovreas L."/>
            <person name="Rohde M."/>
            <person name="Galperin M.Y."/>
            <person name="Jogler C."/>
        </authorList>
    </citation>
    <scope>NUCLEOTIDE SEQUENCE [LARGE SCALE GENOMIC DNA]</scope>
    <source>
        <strain evidence="2 3">Mal64</strain>
    </source>
</reference>
<dbReference type="Proteomes" id="UP000315440">
    <property type="component" value="Unassembled WGS sequence"/>
</dbReference>
<protein>
    <submittedName>
        <fullName evidence="2">Uncharacterized protein</fullName>
    </submittedName>
</protein>
<dbReference type="EMBL" id="SJPQ01000001">
    <property type="protein sequence ID" value="TWT90186.1"/>
    <property type="molecule type" value="Genomic_DNA"/>
</dbReference>
<gene>
    <name evidence="2" type="ORF">Mal64_05700</name>
</gene>
<proteinExistence type="predicted"/>
<accession>A0A5C5ZSH6</accession>